<name>A0ABS7S9U0_9MICO</name>
<reference evidence="2 3" key="1">
    <citation type="submission" date="2021-04" db="EMBL/GenBank/DDBJ databases">
        <title>Ruania sp. nov., isolated from sandy soil of mangrove forest.</title>
        <authorList>
            <person name="Ge X."/>
            <person name="Huang R."/>
            <person name="Liu W."/>
        </authorList>
    </citation>
    <scope>NUCLEOTIDE SEQUENCE [LARGE SCALE GENOMIC DNA]</scope>
    <source>
        <strain evidence="2 3">N2-46</strain>
    </source>
</reference>
<feature type="transmembrane region" description="Helical" evidence="1">
    <location>
        <begin position="263"/>
        <end position="284"/>
    </location>
</feature>
<sequence>MTATTSTPRPTTQLAPSVRPARPLVPARLDFAGVLAAEWRKLFSLRSTWWTLGLTVVLLTLMALGQAAAIADSLGSPEGAAVFADVHGAELVTGGYQFGMLTIAVLGALLITGEYSTGMIRSTFAAVPTRLPVLAAKALALSVLTVITTAVGFAAAYAATMPILSEHDLVPSLTDGTTWQIAGGATAFLVAAALFALGVGTLLRSTAGAVTVALTVLLLLPGILQFITLDWVQTLVEYLPLPAATAFVTVSEAFGGTGGFTPWQGAAVVAAWALVPMIAAAVVLRRRDA</sequence>
<protein>
    <submittedName>
        <fullName evidence="2">ABC transporter permease subunit</fullName>
    </submittedName>
</protein>
<keyword evidence="1" id="KW-0472">Membrane</keyword>
<dbReference type="RefSeq" id="WP_223406586.1">
    <property type="nucleotide sequence ID" value="NZ_JAGSHT010000012.1"/>
</dbReference>
<feature type="transmembrane region" description="Helical" evidence="1">
    <location>
        <begin position="49"/>
        <end position="71"/>
    </location>
</feature>
<keyword evidence="3" id="KW-1185">Reference proteome</keyword>
<keyword evidence="1" id="KW-0812">Transmembrane</keyword>
<evidence type="ECO:0000256" key="1">
    <source>
        <dbReference type="SAM" id="Phobius"/>
    </source>
</evidence>
<organism evidence="2 3">
    <name type="scientific">Occultella gossypii</name>
    <dbReference type="NCBI Taxonomy" id="2800820"/>
    <lineage>
        <taxon>Bacteria</taxon>
        <taxon>Bacillati</taxon>
        <taxon>Actinomycetota</taxon>
        <taxon>Actinomycetes</taxon>
        <taxon>Micrococcales</taxon>
        <taxon>Ruaniaceae</taxon>
        <taxon>Occultella</taxon>
    </lineage>
</organism>
<evidence type="ECO:0000313" key="2">
    <source>
        <dbReference type="EMBL" id="MBZ2197118.1"/>
    </source>
</evidence>
<dbReference type="PANTHER" id="PTHR37305">
    <property type="entry name" value="INTEGRAL MEMBRANE PROTEIN-RELATED"/>
    <property type="match status" value="1"/>
</dbReference>
<proteinExistence type="predicted"/>
<dbReference type="EMBL" id="JAGSHT010000012">
    <property type="protein sequence ID" value="MBZ2197118.1"/>
    <property type="molecule type" value="Genomic_DNA"/>
</dbReference>
<dbReference type="PANTHER" id="PTHR37305:SF1">
    <property type="entry name" value="MEMBRANE PROTEIN"/>
    <property type="match status" value="1"/>
</dbReference>
<feature type="transmembrane region" description="Helical" evidence="1">
    <location>
        <begin position="179"/>
        <end position="203"/>
    </location>
</feature>
<gene>
    <name evidence="2" type="ORF">KCQ71_13205</name>
</gene>
<keyword evidence="1" id="KW-1133">Transmembrane helix</keyword>
<dbReference type="Proteomes" id="UP000826651">
    <property type="component" value="Unassembled WGS sequence"/>
</dbReference>
<comment type="caution">
    <text evidence="2">The sequence shown here is derived from an EMBL/GenBank/DDBJ whole genome shotgun (WGS) entry which is preliminary data.</text>
</comment>
<evidence type="ECO:0000313" key="3">
    <source>
        <dbReference type="Proteomes" id="UP000826651"/>
    </source>
</evidence>
<feature type="transmembrane region" description="Helical" evidence="1">
    <location>
        <begin position="91"/>
        <end position="113"/>
    </location>
</feature>
<accession>A0ABS7S9U0</accession>
<feature type="transmembrane region" description="Helical" evidence="1">
    <location>
        <begin position="134"/>
        <end position="159"/>
    </location>
</feature>
<dbReference type="Pfam" id="PF12679">
    <property type="entry name" value="ABC2_membrane_2"/>
    <property type="match status" value="1"/>
</dbReference>
<feature type="transmembrane region" description="Helical" evidence="1">
    <location>
        <begin position="210"/>
        <end position="232"/>
    </location>
</feature>